<evidence type="ECO:0000313" key="12">
    <source>
        <dbReference type="EMBL" id="KAK9809724.1"/>
    </source>
</evidence>
<evidence type="ECO:0000256" key="10">
    <source>
        <dbReference type="SAM" id="MobiDB-lite"/>
    </source>
</evidence>
<proteinExistence type="inferred from homology"/>
<evidence type="ECO:0000256" key="7">
    <source>
        <dbReference type="ARBA" id="ARBA00022946"/>
    </source>
</evidence>
<sequence length="402" mass="43796">MHGGSAIKEMLCYAVSFVVLAPAWLSLERSHHLETTTSVRTSVCPQLPWQNEEWGRTFTDIPIFFRQSAELGLFSSAQIARFVSTDVRPTMTRTVTRALPHTGARAFVGRLMADPAFAQKLVLEGCFSVSLSLAWEYAQRGDRFFQELDFVAINTLCLAASTGALVWLMAPNRSGGAAYQSSWQSKLHSLPGNIFDRSTPVHQLSVGSRTGSFFWKSAQLAAVGALSGAGMSVLGNAETSLRRIRDPNFSPAVEVPSLPRSTLGMAASMGLASNLRYQAVAGLDRAIADRINFMWVGLLLSASARAANQWIGQPTRCWLQGLPHKVPQHKVLQRQQAARTAQFAAAQAQLEQMRRQQAVQAAKPKRRAPQAGSAGFEMSTQRQQARQQQPSMALASALLGGL</sequence>
<gene>
    <name evidence="12" type="ORF">WJX73_010795</name>
</gene>
<evidence type="ECO:0000256" key="5">
    <source>
        <dbReference type="ARBA" id="ARBA00022640"/>
    </source>
</evidence>
<evidence type="ECO:0000256" key="6">
    <source>
        <dbReference type="ARBA" id="ARBA00022692"/>
    </source>
</evidence>
<feature type="compositionally biased region" description="Low complexity" evidence="10">
    <location>
        <begin position="381"/>
        <end position="391"/>
    </location>
</feature>
<dbReference type="Pfam" id="PF11891">
    <property type="entry name" value="RETICULATA-like"/>
    <property type="match status" value="1"/>
</dbReference>
<dbReference type="PANTHER" id="PTHR31038">
    <property type="entry name" value="EXPRESSED PROTEIN-RELATED"/>
    <property type="match status" value="1"/>
</dbReference>
<feature type="signal peptide" evidence="11">
    <location>
        <begin position="1"/>
        <end position="16"/>
    </location>
</feature>
<evidence type="ECO:0000256" key="1">
    <source>
        <dbReference type="ARBA" id="ARBA00004141"/>
    </source>
</evidence>
<feature type="chain" id="PRO_5043979698" evidence="11">
    <location>
        <begin position="17"/>
        <end position="402"/>
    </location>
</feature>
<accession>A0AAW1PJF6</accession>
<evidence type="ECO:0000256" key="8">
    <source>
        <dbReference type="ARBA" id="ARBA00022989"/>
    </source>
</evidence>
<dbReference type="Proteomes" id="UP001465755">
    <property type="component" value="Unassembled WGS sequence"/>
</dbReference>
<dbReference type="EMBL" id="JALJOQ010000017">
    <property type="protein sequence ID" value="KAK9809724.1"/>
    <property type="molecule type" value="Genomic_DNA"/>
</dbReference>
<keyword evidence="5" id="KW-0934">Plastid</keyword>
<reference evidence="12 13" key="1">
    <citation type="journal article" date="2024" name="Nat. Commun.">
        <title>Phylogenomics reveals the evolutionary origins of lichenization in chlorophyte algae.</title>
        <authorList>
            <person name="Puginier C."/>
            <person name="Libourel C."/>
            <person name="Otte J."/>
            <person name="Skaloud P."/>
            <person name="Haon M."/>
            <person name="Grisel S."/>
            <person name="Petersen M."/>
            <person name="Berrin J.G."/>
            <person name="Delaux P.M."/>
            <person name="Dal Grande F."/>
            <person name="Keller J."/>
        </authorList>
    </citation>
    <scope>NUCLEOTIDE SEQUENCE [LARGE SCALE GENOMIC DNA]</scope>
    <source>
        <strain evidence="12 13">SAG 2036</strain>
    </source>
</reference>
<comment type="caution">
    <text evidence="12">The sequence shown here is derived from an EMBL/GenBank/DDBJ whole genome shotgun (WGS) entry which is preliminary data.</text>
</comment>
<keyword evidence="11" id="KW-0732">Signal</keyword>
<dbReference type="PANTHER" id="PTHR31038:SF2">
    <property type="entry name" value="PROTEIN RETICULATA-RELATED 1, CHLOROPLASTIC"/>
    <property type="match status" value="1"/>
</dbReference>
<keyword evidence="7" id="KW-0809">Transit peptide</keyword>
<comment type="similarity">
    <text evidence="3">Belongs to the RETICULATA family.</text>
</comment>
<organism evidence="12 13">
    <name type="scientific">Symbiochloris irregularis</name>
    <dbReference type="NCBI Taxonomy" id="706552"/>
    <lineage>
        <taxon>Eukaryota</taxon>
        <taxon>Viridiplantae</taxon>
        <taxon>Chlorophyta</taxon>
        <taxon>core chlorophytes</taxon>
        <taxon>Trebouxiophyceae</taxon>
        <taxon>Trebouxiales</taxon>
        <taxon>Trebouxiaceae</taxon>
        <taxon>Symbiochloris</taxon>
    </lineage>
</organism>
<dbReference type="GO" id="GO:0099402">
    <property type="term" value="P:plant organ development"/>
    <property type="evidence" value="ECO:0007669"/>
    <property type="project" value="TreeGrafter"/>
</dbReference>
<evidence type="ECO:0000256" key="11">
    <source>
        <dbReference type="SAM" id="SignalP"/>
    </source>
</evidence>
<keyword evidence="8" id="KW-1133">Transmembrane helix</keyword>
<keyword evidence="13" id="KW-1185">Reference proteome</keyword>
<dbReference type="GO" id="GO:0009706">
    <property type="term" value="C:chloroplast inner membrane"/>
    <property type="evidence" value="ECO:0007669"/>
    <property type="project" value="TreeGrafter"/>
</dbReference>
<keyword evidence="9" id="KW-0472">Membrane</keyword>
<dbReference type="AlphaFoldDB" id="A0AAW1PJF6"/>
<evidence type="ECO:0000256" key="3">
    <source>
        <dbReference type="ARBA" id="ARBA00010793"/>
    </source>
</evidence>
<keyword evidence="4" id="KW-0150">Chloroplast</keyword>
<evidence type="ECO:0000256" key="4">
    <source>
        <dbReference type="ARBA" id="ARBA00022528"/>
    </source>
</evidence>
<keyword evidence="6" id="KW-0812">Transmembrane</keyword>
<name>A0AAW1PJF6_9CHLO</name>
<dbReference type="InterPro" id="IPR021825">
    <property type="entry name" value="RETICULATA-related"/>
</dbReference>
<comment type="subcellular location">
    <subcellularLocation>
        <location evidence="1">Membrane</location>
        <topology evidence="1">Multi-pass membrane protein</topology>
    </subcellularLocation>
    <subcellularLocation>
        <location evidence="2">Plastid</location>
        <location evidence="2">Chloroplast</location>
    </subcellularLocation>
</comment>
<protein>
    <submittedName>
        <fullName evidence="12">Uncharacterized protein</fullName>
    </submittedName>
</protein>
<evidence type="ECO:0000256" key="2">
    <source>
        <dbReference type="ARBA" id="ARBA00004229"/>
    </source>
</evidence>
<feature type="region of interest" description="Disordered" evidence="10">
    <location>
        <begin position="361"/>
        <end position="391"/>
    </location>
</feature>
<evidence type="ECO:0000313" key="13">
    <source>
        <dbReference type="Proteomes" id="UP001465755"/>
    </source>
</evidence>
<evidence type="ECO:0000256" key="9">
    <source>
        <dbReference type="ARBA" id="ARBA00023136"/>
    </source>
</evidence>